<reference evidence="2" key="1">
    <citation type="submission" date="2017-03" db="EMBL/GenBank/DDBJ databases">
        <title>Phytopthora megakarya and P. palmivora, two closely related causual agents of cacao black pod achieved similar genome size and gene model numbers by different mechanisms.</title>
        <authorList>
            <person name="Ali S."/>
            <person name="Shao J."/>
            <person name="Larry D.J."/>
            <person name="Kronmiller B."/>
            <person name="Shen D."/>
            <person name="Strem M.D."/>
            <person name="Melnick R.L."/>
            <person name="Guiltinan M.J."/>
            <person name="Tyler B.M."/>
            <person name="Meinhardt L.W."/>
            <person name="Bailey B.A."/>
        </authorList>
    </citation>
    <scope>NUCLEOTIDE SEQUENCE [LARGE SCALE GENOMIC DNA]</scope>
    <source>
        <strain evidence="2">zdho120</strain>
    </source>
</reference>
<proteinExistence type="predicted"/>
<evidence type="ECO:0000313" key="1">
    <source>
        <dbReference type="EMBL" id="OWZ07134.1"/>
    </source>
</evidence>
<comment type="caution">
    <text evidence="1">The sequence shown here is derived from an EMBL/GenBank/DDBJ whole genome shotgun (WGS) entry which is preliminary data.</text>
</comment>
<dbReference type="AlphaFoldDB" id="A0A225VPU5"/>
<gene>
    <name evidence="1" type="ORF">PHMEG_00020517</name>
</gene>
<dbReference type="EMBL" id="NBNE01003662">
    <property type="protein sequence ID" value="OWZ07134.1"/>
    <property type="molecule type" value="Genomic_DNA"/>
</dbReference>
<protein>
    <submittedName>
        <fullName evidence="1">Uncharacterized protein</fullName>
    </submittedName>
</protein>
<organism evidence="1 2">
    <name type="scientific">Phytophthora megakarya</name>
    <dbReference type="NCBI Taxonomy" id="4795"/>
    <lineage>
        <taxon>Eukaryota</taxon>
        <taxon>Sar</taxon>
        <taxon>Stramenopiles</taxon>
        <taxon>Oomycota</taxon>
        <taxon>Peronosporomycetes</taxon>
        <taxon>Peronosporales</taxon>
        <taxon>Peronosporaceae</taxon>
        <taxon>Phytophthora</taxon>
    </lineage>
</organism>
<sequence>MPEASVLLALCAVSQTRDRLSVTLQDLRRRLAEEYMRIEHRRLVRMRHYVTTKALPKPDDAPWMYVWLGGGDEDFLAVTSLTSLSLTTR</sequence>
<dbReference type="OrthoDB" id="126322at2759"/>
<name>A0A225VPU5_9STRA</name>
<accession>A0A225VPU5</accession>
<evidence type="ECO:0000313" key="2">
    <source>
        <dbReference type="Proteomes" id="UP000198211"/>
    </source>
</evidence>
<keyword evidence="2" id="KW-1185">Reference proteome</keyword>
<dbReference type="Proteomes" id="UP000198211">
    <property type="component" value="Unassembled WGS sequence"/>
</dbReference>